<dbReference type="Proteomes" id="UP001595692">
    <property type="component" value="Unassembled WGS sequence"/>
</dbReference>
<dbReference type="Pfam" id="PF11173">
    <property type="entry name" value="DUF2960"/>
    <property type="match status" value="1"/>
</dbReference>
<proteinExistence type="predicted"/>
<evidence type="ECO:0000313" key="1">
    <source>
        <dbReference type="EMBL" id="MFC3911922.1"/>
    </source>
</evidence>
<dbReference type="RefSeq" id="WP_377149753.1">
    <property type="nucleotide sequence ID" value="NZ_JBHSAF010000001.1"/>
</dbReference>
<comment type="caution">
    <text evidence="1">The sequence shown here is derived from an EMBL/GenBank/DDBJ whole genome shotgun (WGS) entry which is preliminary data.</text>
</comment>
<organism evidence="1 2">
    <name type="scientific">Pseudaeromonas sharmana</name>
    <dbReference type="NCBI Taxonomy" id="328412"/>
    <lineage>
        <taxon>Bacteria</taxon>
        <taxon>Pseudomonadati</taxon>
        <taxon>Pseudomonadota</taxon>
        <taxon>Gammaproteobacteria</taxon>
        <taxon>Aeromonadales</taxon>
        <taxon>Aeromonadaceae</taxon>
        <taxon>Pseudaeromonas</taxon>
    </lineage>
</organism>
<sequence length="79" mass="9404">MALRIEYRFDGEPKTIRFANDKYHDHYEALAAAEGIDLTQFLAMEKQIASLTRDKKALRDYRENEFERFGFSDIQVIRE</sequence>
<keyword evidence="2" id="KW-1185">Reference proteome</keyword>
<gene>
    <name evidence="1" type="ORF">ACFOSS_00375</name>
</gene>
<protein>
    <submittedName>
        <fullName evidence="1">DUF2960 domain-containing protein</fullName>
    </submittedName>
</protein>
<reference evidence="2" key="1">
    <citation type="journal article" date="2019" name="Int. J. Syst. Evol. Microbiol.">
        <title>The Global Catalogue of Microorganisms (GCM) 10K type strain sequencing project: providing services to taxonomists for standard genome sequencing and annotation.</title>
        <authorList>
            <consortium name="The Broad Institute Genomics Platform"/>
            <consortium name="The Broad Institute Genome Sequencing Center for Infectious Disease"/>
            <person name="Wu L."/>
            <person name="Ma J."/>
        </authorList>
    </citation>
    <scope>NUCLEOTIDE SEQUENCE [LARGE SCALE GENOMIC DNA]</scope>
    <source>
        <strain evidence="2">CCUG 54939</strain>
    </source>
</reference>
<dbReference type="InterPro" id="IPR021343">
    <property type="entry name" value="DUF2960"/>
</dbReference>
<accession>A0ABV8CIB9</accession>
<evidence type="ECO:0000313" key="2">
    <source>
        <dbReference type="Proteomes" id="UP001595692"/>
    </source>
</evidence>
<name>A0ABV8CIB9_9GAMM</name>
<dbReference type="EMBL" id="JBHSAF010000001">
    <property type="protein sequence ID" value="MFC3911922.1"/>
    <property type="molecule type" value="Genomic_DNA"/>
</dbReference>